<dbReference type="PANTHER" id="PTHR47429:SF2">
    <property type="entry name" value="PROTEIN TWIN LOV 1"/>
    <property type="match status" value="1"/>
</dbReference>
<evidence type="ECO:0000259" key="5">
    <source>
        <dbReference type="Pfam" id="PF13426"/>
    </source>
</evidence>
<evidence type="ECO:0000256" key="4">
    <source>
        <dbReference type="SAM" id="MobiDB-lite"/>
    </source>
</evidence>
<evidence type="ECO:0000256" key="1">
    <source>
        <dbReference type="ARBA" id="ARBA00022630"/>
    </source>
</evidence>
<evidence type="ECO:0000313" key="7">
    <source>
        <dbReference type="Proteomes" id="UP001515480"/>
    </source>
</evidence>
<gene>
    <name evidence="6" type="ORF">AB1Y20_010741</name>
</gene>
<dbReference type="GO" id="GO:0005634">
    <property type="term" value="C:nucleus"/>
    <property type="evidence" value="ECO:0007669"/>
    <property type="project" value="TreeGrafter"/>
</dbReference>
<feature type="region of interest" description="Disordered" evidence="4">
    <location>
        <begin position="230"/>
        <end position="255"/>
    </location>
</feature>
<keyword evidence="3" id="KW-0157">Chromophore</keyword>
<feature type="compositionally biased region" description="Polar residues" evidence="4">
    <location>
        <begin position="182"/>
        <end position="191"/>
    </location>
</feature>
<accession>A0AB34IQD9</accession>
<keyword evidence="7" id="KW-1185">Reference proteome</keyword>
<feature type="compositionally biased region" description="Polar residues" evidence="4">
    <location>
        <begin position="337"/>
        <end position="346"/>
    </location>
</feature>
<dbReference type="InterPro" id="IPR035965">
    <property type="entry name" value="PAS-like_dom_sf"/>
</dbReference>
<name>A0AB34IQD9_PRYPA</name>
<dbReference type="EMBL" id="JBGBPQ010000020">
    <property type="protein sequence ID" value="KAL1504335.1"/>
    <property type="molecule type" value="Genomic_DNA"/>
</dbReference>
<feature type="region of interest" description="Disordered" evidence="4">
    <location>
        <begin position="371"/>
        <end position="406"/>
    </location>
</feature>
<sequence>MWPHPTPPQEGGVLNALATSAASADARIITRSLPSLEIVHVNQAWVNLCGFTSNDALGKTCRILQGPSSSPDALCELHKAIRDLRPTVVRLINYTKARVPFHCELTIEPLFDSDETQSVVHFLGILKPCHPESSPKHSLSAKPANDWCTNNTKDAYLASSANSSKESENSAVKQKISAGPSKESQSMSSSAHTAMGSLGLLGREAFPLQTLKNHPVAPVLLRMLQLNKEVTPKQSGDPASPSVPAEMRAAKRNDWRDMQEDNAREQEGQMEIDLSNWQQAMGEHRFPNQMQLNNPRQKSASSKQALPSSAGSGSNQPSGNNQSMGRHTMRWNPDGCGSSSSDAPQQHNNVRNEAWLAAVARQGVLALESVAPLTSPEHSSRRQQDAQRPTAACEPRPATSHTAATERQLAAESWLAAHGFGNLAHLDSMQAARPIGARASSQRVHAPGHQQLQGQKRSYVEFQCDEYQGRLSSIDAASREGRPVLPPIYEGGALNPMEAQQALHEALQGGAMLHGQDDMMDTSRTQSGRDNASIINDLLNDSLEMESHGMSNCNPSIESELESLDAVQVDDFELDGVLSVLEKWEKLEKPDCECQ</sequence>
<feature type="region of interest" description="Disordered" evidence="4">
    <location>
        <begin position="159"/>
        <end position="191"/>
    </location>
</feature>
<dbReference type="AlphaFoldDB" id="A0AB34IQD9"/>
<feature type="domain" description="PAS" evidence="5">
    <location>
        <begin position="34"/>
        <end position="118"/>
    </location>
</feature>
<feature type="compositionally biased region" description="Low complexity" evidence="4">
    <location>
        <begin position="307"/>
        <end position="323"/>
    </location>
</feature>
<dbReference type="CDD" id="cd00130">
    <property type="entry name" value="PAS"/>
    <property type="match status" value="1"/>
</dbReference>
<keyword evidence="2" id="KW-0288">FMN</keyword>
<dbReference type="SUPFAM" id="SSF55785">
    <property type="entry name" value="PYP-like sensor domain (PAS domain)"/>
    <property type="match status" value="1"/>
</dbReference>
<keyword evidence="1" id="KW-0285">Flavoprotein</keyword>
<dbReference type="Gene3D" id="3.30.450.20">
    <property type="entry name" value="PAS domain"/>
    <property type="match status" value="1"/>
</dbReference>
<feature type="compositionally biased region" description="Polar residues" evidence="4">
    <location>
        <begin position="289"/>
        <end position="306"/>
    </location>
</feature>
<dbReference type="Pfam" id="PF13426">
    <property type="entry name" value="PAS_9"/>
    <property type="match status" value="1"/>
</dbReference>
<comment type="caution">
    <text evidence="6">The sequence shown here is derived from an EMBL/GenBank/DDBJ whole genome shotgun (WGS) entry which is preliminary data.</text>
</comment>
<organism evidence="6 7">
    <name type="scientific">Prymnesium parvum</name>
    <name type="common">Toxic golden alga</name>
    <dbReference type="NCBI Taxonomy" id="97485"/>
    <lineage>
        <taxon>Eukaryota</taxon>
        <taxon>Haptista</taxon>
        <taxon>Haptophyta</taxon>
        <taxon>Prymnesiophyceae</taxon>
        <taxon>Prymnesiales</taxon>
        <taxon>Prymnesiaceae</taxon>
        <taxon>Prymnesium</taxon>
    </lineage>
</organism>
<dbReference type="PANTHER" id="PTHR47429">
    <property type="entry name" value="PROTEIN TWIN LOV 1"/>
    <property type="match status" value="1"/>
</dbReference>
<reference evidence="6 7" key="1">
    <citation type="journal article" date="2024" name="Science">
        <title>Giant polyketide synthase enzymes in the biosynthesis of giant marine polyether toxins.</title>
        <authorList>
            <person name="Fallon T.R."/>
            <person name="Shende V.V."/>
            <person name="Wierzbicki I.H."/>
            <person name="Pendleton A.L."/>
            <person name="Watervoot N.F."/>
            <person name="Auber R.P."/>
            <person name="Gonzalez D.J."/>
            <person name="Wisecaver J.H."/>
            <person name="Moore B.S."/>
        </authorList>
    </citation>
    <scope>NUCLEOTIDE SEQUENCE [LARGE SCALE GENOMIC DNA]</scope>
    <source>
        <strain evidence="6 7">12B1</strain>
    </source>
</reference>
<proteinExistence type="predicted"/>
<feature type="region of interest" description="Disordered" evidence="4">
    <location>
        <begin position="289"/>
        <end position="346"/>
    </location>
</feature>
<dbReference type="Proteomes" id="UP001515480">
    <property type="component" value="Unassembled WGS sequence"/>
</dbReference>
<dbReference type="InterPro" id="IPR000014">
    <property type="entry name" value="PAS"/>
</dbReference>
<protein>
    <recommendedName>
        <fullName evidence="5">PAS domain-containing protein</fullName>
    </recommendedName>
</protein>
<evidence type="ECO:0000313" key="6">
    <source>
        <dbReference type="EMBL" id="KAL1504335.1"/>
    </source>
</evidence>
<evidence type="ECO:0000256" key="2">
    <source>
        <dbReference type="ARBA" id="ARBA00022643"/>
    </source>
</evidence>
<evidence type="ECO:0000256" key="3">
    <source>
        <dbReference type="ARBA" id="ARBA00022991"/>
    </source>
</evidence>